<organism evidence="5 6">
    <name type="scientific">Autumnicola edwardsiae</name>
    <dbReference type="NCBI Taxonomy" id="3075594"/>
    <lineage>
        <taxon>Bacteria</taxon>
        <taxon>Pseudomonadati</taxon>
        <taxon>Bacteroidota</taxon>
        <taxon>Flavobacteriia</taxon>
        <taxon>Flavobacteriales</taxon>
        <taxon>Flavobacteriaceae</taxon>
        <taxon>Autumnicola</taxon>
    </lineage>
</organism>
<protein>
    <submittedName>
        <fullName evidence="5">Site-specific integrase</fullName>
    </submittedName>
</protein>
<dbReference type="PANTHER" id="PTHR30349:SF64">
    <property type="entry name" value="PROPHAGE INTEGRASE INTD-RELATED"/>
    <property type="match status" value="1"/>
</dbReference>
<dbReference type="Pfam" id="PF00589">
    <property type="entry name" value="Phage_integrase"/>
    <property type="match status" value="1"/>
</dbReference>
<evidence type="ECO:0000313" key="5">
    <source>
        <dbReference type="EMBL" id="MDT0651311.1"/>
    </source>
</evidence>
<comment type="caution">
    <text evidence="5">The sequence shown here is derived from an EMBL/GenBank/DDBJ whole genome shotgun (WGS) entry which is preliminary data.</text>
</comment>
<dbReference type="InterPro" id="IPR011010">
    <property type="entry name" value="DNA_brk_join_enz"/>
</dbReference>
<dbReference type="InterPro" id="IPR002104">
    <property type="entry name" value="Integrase_catalytic"/>
</dbReference>
<name>A0ABU3CYG9_9FLAO</name>
<keyword evidence="6" id="KW-1185">Reference proteome</keyword>
<keyword evidence="3" id="KW-0233">DNA recombination</keyword>
<dbReference type="RefSeq" id="WP_311485435.1">
    <property type="nucleotide sequence ID" value="NZ_JAVRHP010000099.1"/>
</dbReference>
<sequence>MVNIKIIIRKKRLSNGQYPIYLRVTKDRKSKYFKSIFNALENEWDSSSGRFRKTNSNYMQNNRLLLKIQERAYQLITELKIEKEDFSLEDFEERFRVEKNPYRNNFFAFWEEIIDEMEAAGRTGNARANRDSYRSLKLFHKSTKLKFQEVTPSFLNKYEVFLRSRGGSDGGIGVRMRALRAVFNRAIDRNVVKSSIYPFRAYKISRLKGKGQKRALTIEQVQKIIKMDINSYPHLMNSRNYFVFSFYTRGMNFADIMKLEWKDIKGDRIFYTRSKTKGNFIVKILPPVEEILEYYRSNAKDTKYIFPILLKNNLSPQQIEDRKSKTLKRFNRDLKEIAKICEIDKNVTSYVARHSFANCLKQKGIATDIISESMGHTNLTVTQAYLKELDSSLLDEASEKLLF</sequence>
<accession>A0ABU3CYG9</accession>
<dbReference type="SUPFAM" id="SSF56349">
    <property type="entry name" value="DNA breaking-rejoining enzymes"/>
    <property type="match status" value="1"/>
</dbReference>
<dbReference type="Gene3D" id="1.10.150.130">
    <property type="match status" value="1"/>
</dbReference>
<feature type="domain" description="Tyr recombinase" evidence="4">
    <location>
        <begin position="211"/>
        <end position="399"/>
    </location>
</feature>
<dbReference type="InterPro" id="IPR050090">
    <property type="entry name" value="Tyrosine_recombinase_XerCD"/>
</dbReference>
<evidence type="ECO:0000259" key="4">
    <source>
        <dbReference type="PROSITE" id="PS51898"/>
    </source>
</evidence>
<dbReference type="InterPro" id="IPR025269">
    <property type="entry name" value="SAM-like_dom"/>
</dbReference>
<dbReference type="InterPro" id="IPR010998">
    <property type="entry name" value="Integrase_recombinase_N"/>
</dbReference>
<dbReference type="CDD" id="cd01185">
    <property type="entry name" value="INTN1_C_like"/>
    <property type="match status" value="1"/>
</dbReference>
<dbReference type="PROSITE" id="PS51898">
    <property type="entry name" value="TYR_RECOMBINASE"/>
    <property type="match status" value="1"/>
</dbReference>
<evidence type="ECO:0000256" key="3">
    <source>
        <dbReference type="ARBA" id="ARBA00023172"/>
    </source>
</evidence>
<gene>
    <name evidence="5" type="ORF">RM529_14240</name>
</gene>
<proteinExistence type="inferred from homology"/>
<evidence type="ECO:0000256" key="2">
    <source>
        <dbReference type="ARBA" id="ARBA00023125"/>
    </source>
</evidence>
<dbReference type="InterPro" id="IPR035386">
    <property type="entry name" value="Arm-DNA-bind_5"/>
</dbReference>
<dbReference type="Gene3D" id="1.10.443.10">
    <property type="entry name" value="Intergrase catalytic core"/>
    <property type="match status" value="1"/>
</dbReference>
<dbReference type="PANTHER" id="PTHR30349">
    <property type="entry name" value="PHAGE INTEGRASE-RELATED"/>
    <property type="match status" value="1"/>
</dbReference>
<evidence type="ECO:0000313" key="6">
    <source>
        <dbReference type="Proteomes" id="UP001248819"/>
    </source>
</evidence>
<dbReference type="Proteomes" id="UP001248819">
    <property type="component" value="Unassembled WGS sequence"/>
</dbReference>
<dbReference type="Pfam" id="PF13102">
    <property type="entry name" value="Phage_int_SAM_5"/>
    <property type="match status" value="1"/>
</dbReference>
<dbReference type="InterPro" id="IPR013762">
    <property type="entry name" value="Integrase-like_cat_sf"/>
</dbReference>
<dbReference type="Pfam" id="PF17293">
    <property type="entry name" value="Arm-DNA-bind_5"/>
    <property type="match status" value="1"/>
</dbReference>
<evidence type="ECO:0000256" key="1">
    <source>
        <dbReference type="ARBA" id="ARBA00008857"/>
    </source>
</evidence>
<dbReference type="EMBL" id="JAVRHP010000099">
    <property type="protein sequence ID" value="MDT0651311.1"/>
    <property type="molecule type" value="Genomic_DNA"/>
</dbReference>
<comment type="similarity">
    <text evidence="1">Belongs to the 'phage' integrase family.</text>
</comment>
<reference evidence="5 6" key="1">
    <citation type="submission" date="2023-09" db="EMBL/GenBank/DDBJ databases">
        <authorList>
            <person name="Rey-Velasco X."/>
        </authorList>
    </citation>
    <scope>NUCLEOTIDE SEQUENCE [LARGE SCALE GENOMIC DNA]</scope>
    <source>
        <strain evidence="5 6">F297</strain>
    </source>
</reference>
<keyword evidence="2" id="KW-0238">DNA-binding</keyword>